<organism evidence="1 2">
    <name type="scientific">Obba rivulosa</name>
    <dbReference type="NCBI Taxonomy" id="1052685"/>
    <lineage>
        <taxon>Eukaryota</taxon>
        <taxon>Fungi</taxon>
        <taxon>Dikarya</taxon>
        <taxon>Basidiomycota</taxon>
        <taxon>Agaricomycotina</taxon>
        <taxon>Agaricomycetes</taxon>
        <taxon>Polyporales</taxon>
        <taxon>Gelatoporiaceae</taxon>
        <taxon>Obba</taxon>
    </lineage>
</organism>
<keyword evidence="2" id="KW-1185">Reference proteome</keyword>
<dbReference type="OrthoDB" id="2794674at2759"/>
<accession>A0A8E2AS43</accession>
<proteinExistence type="predicted"/>
<reference evidence="1 2" key="1">
    <citation type="submission" date="2016-07" db="EMBL/GenBank/DDBJ databases">
        <title>Draft genome of the white-rot fungus Obba rivulosa 3A-2.</title>
        <authorList>
            <consortium name="DOE Joint Genome Institute"/>
            <person name="Miettinen O."/>
            <person name="Riley R."/>
            <person name="Acob R."/>
            <person name="Barry K."/>
            <person name="Cullen D."/>
            <person name="De Vries R."/>
            <person name="Hainaut M."/>
            <person name="Hatakka A."/>
            <person name="Henrissat B."/>
            <person name="Hilden K."/>
            <person name="Kuo R."/>
            <person name="Labutti K."/>
            <person name="Lipzen A."/>
            <person name="Makela M.R."/>
            <person name="Sandor L."/>
            <person name="Spatafora J.W."/>
            <person name="Grigoriev I.V."/>
            <person name="Hibbett D.S."/>
        </authorList>
    </citation>
    <scope>NUCLEOTIDE SEQUENCE [LARGE SCALE GENOMIC DNA]</scope>
    <source>
        <strain evidence="1 2">3A-2</strain>
    </source>
</reference>
<gene>
    <name evidence="1" type="ORF">OBBRIDRAFT_793771</name>
</gene>
<dbReference type="EMBL" id="KV722415">
    <property type="protein sequence ID" value="OCH89956.1"/>
    <property type="molecule type" value="Genomic_DNA"/>
</dbReference>
<sequence length="163" mass="18421">MLATTRPFTSHSTASSSSTAASMTEVSVKVYDSATGSWLRQTFPAEDILRPPPLKRRFGPVHPEDAGFPFLARQRIPLGARYCEELDAYVPEDLSYRIRGIKKLRLPLKERILTREFWRRGGDCAKANRIVSAIGLTHSSITLVPLKDAQRNPDIKYRCLDDF</sequence>
<evidence type="ECO:0000313" key="1">
    <source>
        <dbReference type="EMBL" id="OCH89956.1"/>
    </source>
</evidence>
<dbReference type="AlphaFoldDB" id="A0A8E2AS43"/>
<dbReference type="Proteomes" id="UP000250043">
    <property type="component" value="Unassembled WGS sequence"/>
</dbReference>
<protein>
    <submittedName>
        <fullName evidence="1">Uncharacterized protein</fullName>
    </submittedName>
</protein>
<evidence type="ECO:0000313" key="2">
    <source>
        <dbReference type="Proteomes" id="UP000250043"/>
    </source>
</evidence>
<name>A0A8E2AS43_9APHY</name>